<evidence type="ECO:0000313" key="1">
    <source>
        <dbReference type="EMBL" id="WDE11045.1"/>
    </source>
</evidence>
<gene>
    <name evidence="1" type="ORF">H3N35_22850</name>
</gene>
<evidence type="ECO:0000313" key="2">
    <source>
        <dbReference type="Proteomes" id="UP001215231"/>
    </source>
</evidence>
<proteinExistence type="predicted"/>
<reference evidence="1 2" key="1">
    <citation type="journal article" date="2022" name="Mar. Drugs">
        <title>Bioassay-Guided Fractionation Leads to the Detection of Cholic Acid Generated by the Rare Thalassomonas sp.</title>
        <authorList>
            <person name="Pheiffer F."/>
            <person name="Schneider Y.K."/>
            <person name="Hansen E.H."/>
            <person name="Andersen J.H."/>
            <person name="Isaksson J."/>
            <person name="Busche T."/>
            <person name="R C."/>
            <person name="Kalinowski J."/>
            <person name="Zyl L.V."/>
            <person name="Trindade M."/>
        </authorList>
    </citation>
    <scope>NUCLEOTIDE SEQUENCE [LARGE SCALE GENOMIC DNA]</scope>
    <source>
        <strain evidence="1 2">A5K-61T</strain>
    </source>
</reference>
<keyword evidence="2" id="KW-1185">Reference proteome</keyword>
<organism evidence="1 2">
    <name type="scientific">Thalassomonas haliotis</name>
    <dbReference type="NCBI Taxonomy" id="485448"/>
    <lineage>
        <taxon>Bacteria</taxon>
        <taxon>Pseudomonadati</taxon>
        <taxon>Pseudomonadota</taxon>
        <taxon>Gammaproteobacteria</taxon>
        <taxon>Alteromonadales</taxon>
        <taxon>Colwelliaceae</taxon>
        <taxon>Thalassomonas</taxon>
    </lineage>
</organism>
<protein>
    <submittedName>
        <fullName evidence="1">BrnT family toxin</fullName>
    </submittedName>
</protein>
<dbReference type="Proteomes" id="UP001215231">
    <property type="component" value="Chromosome"/>
</dbReference>
<sequence length="47" mass="5426">MTEVGILMVVYTIRNNSGVVRLISARKANKREKRAYDLGFLKPYKEP</sequence>
<accession>A0ABY7VBM7</accession>
<dbReference type="EMBL" id="CP059693">
    <property type="protein sequence ID" value="WDE11045.1"/>
    <property type="molecule type" value="Genomic_DNA"/>
</dbReference>
<dbReference type="InterPro" id="IPR038573">
    <property type="entry name" value="BrnT_sf"/>
</dbReference>
<dbReference type="Gene3D" id="3.10.450.530">
    <property type="entry name" value="Ribonuclease toxin, BrnT, of type II toxin-antitoxin system"/>
    <property type="match status" value="1"/>
</dbReference>
<name>A0ABY7VBM7_9GAMM</name>